<dbReference type="PROSITE" id="PS50109">
    <property type="entry name" value="HIS_KIN"/>
    <property type="match status" value="1"/>
</dbReference>
<dbReference type="PANTHER" id="PTHR43711">
    <property type="entry name" value="TWO-COMPONENT HISTIDINE KINASE"/>
    <property type="match status" value="1"/>
</dbReference>
<feature type="compositionally biased region" description="Basic and acidic residues" evidence="7">
    <location>
        <begin position="257"/>
        <end position="271"/>
    </location>
</feature>
<dbReference type="STRING" id="1192034.CAP_1431"/>
<feature type="compositionally biased region" description="Low complexity" evidence="7">
    <location>
        <begin position="28"/>
        <end position="53"/>
    </location>
</feature>
<dbReference type="SUPFAM" id="SSF47384">
    <property type="entry name" value="Homodimeric domain of signal transducing histidine kinase"/>
    <property type="match status" value="1"/>
</dbReference>
<dbReference type="eggNOG" id="COG5002">
    <property type="taxonomic scope" value="Bacteria"/>
</dbReference>
<evidence type="ECO:0000256" key="3">
    <source>
        <dbReference type="ARBA" id="ARBA00022553"/>
    </source>
</evidence>
<gene>
    <name evidence="9" type="ORF">CAP_1431</name>
</gene>
<sequence>MPGAMALSRPFLEGAARTARALWEAVTPSPSLASTSPPRSSRSARSPRSEAPAGGESRGERSAQREGEGSRAEERLALLEALLGTGDPGTCVGHAVAWLEEQAGVRQVVCALVDPAGQRLTAVASRGVARDVVDALALDLDRSEHPVVAALAAETPQWVDLEGGPTRSRAEAQFLAHPLVGHGPGGRVPVGVLLTGLLEAPAERDVQWLLGVLLRKLTVGGATGAMLIETAAVSPAGSATSAASAASAGGDVQAPRESCEGREAGAELSRQREMLSQQRVALEEAAGMKMQFLAGMSHQIRTPLNAVLGYTSMLLQGLGGGLSERQRGMLMRVDENARALLSTVNDVLDVSRMEAGKMPVFVGEVRIEEIVEGVLDELGPAIARSRLAVRTEVAAELPAVRTDRAKVKHILLNLITNALKYTREGSVTLRAAFEAQTREVVLSVVDTGIGIPEEQRGALFEDFQQVDNAVNRKQGGAGMGLPISQRLAALLGGRVEVSSAQSAGTTVTLRLPLDVADAARG</sequence>
<evidence type="ECO:0000256" key="1">
    <source>
        <dbReference type="ARBA" id="ARBA00000085"/>
    </source>
</evidence>
<accession>A0A017TBW1</accession>
<organism evidence="9 10">
    <name type="scientific">Chondromyces apiculatus DSM 436</name>
    <dbReference type="NCBI Taxonomy" id="1192034"/>
    <lineage>
        <taxon>Bacteria</taxon>
        <taxon>Pseudomonadati</taxon>
        <taxon>Myxococcota</taxon>
        <taxon>Polyangia</taxon>
        <taxon>Polyangiales</taxon>
        <taxon>Polyangiaceae</taxon>
        <taxon>Chondromyces</taxon>
    </lineage>
</organism>
<dbReference type="Gene3D" id="1.10.287.130">
    <property type="match status" value="1"/>
</dbReference>
<evidence type="ECO:0000313" key="9">
    <source>
        <dbReference type="EMBL" id="EYF06734.1"/>
    </source>
</evidence>
<dbReference type="CDD" id="cd00082">
    <property type="entry name" value="HisKA"/>
    <property type="match status" value="1"/>
</dbReference>
<comment type="catalytic activity">
    <reaction evidence="1">
        <text>ATP + protein L-histidine = ADP + protein N-phospho-L-histidine.</text>
        <dbReference type="EC" id="2.7.13.3"/>
    </reaction>
</comment>
<keyword evidence="3" id="KW-0597">Phosphoprotein</keyword>
<dbReference type="InterPro" id="IPR036097">
    <property type="entry name" value="HisK_dim/P_sf"/>
</dbReference>
<dbReference type="InterPro" id="IPR036890">
    <property type="entry name" value="HATPase_C_sf"/>
</dbReference>
<reference evidence="9 10" key="1">
    <citation type="submission" date="2013-05" db="EMBL/GenBank/DDBJ databases">
        <title>Genome assembly of Chondromyces apiculatus DSM 436.</title>
        <authorList>
            <person name="Sharma G."/>
            <person name="Khatri I."/>
            <person name="Kaur C."/>
            <person name="Mayilraj S."/>
            <person name="Subramanian S."/>
        </authorList>
    </citation>
    <scope>NUCLEOTIDE SEQUENCE [LARGE SCALE GENOMIC DNA]</scope>
    <source>
        <strain evidence="9 10">DSM 436</strain>
    </source>
</reference>
<comment type="caution">
    <text evidence="9">The sequence shown here is derived from an EMBL/GenBank/DDBJ whole genome shotgun (WGS) entry which is preliminary data.</text>
</comment>
<dbReference type="CDD" id="cd16922">
    <property type="entry name" value="HATPase_EvgS-ArcB-TorS-like"/>
    <property type="match status" value="1"/>
</dbReference>
<dbReference type="PANTHER" id="PTHR43711:SF26">
    <property type="entry name" value="SENSOR HISTIDINE KINASE RCSC"/>
    <property type="match status" value="1"/>
</dbReference>
<evidence type="ECO:0000313" key="10">
    <source>
        <dbReference type="Proteomes" id="UP000019678"/>
    </source>
</evidence>
<dbReference type="Gene3D" id="3.30.565.10">
    <property type="entry name" value="Histidine kinase-like ATPase, C-terminal domain"/>
    <property type="match status" value="1"/>
</dbReference>
<dbReference type="InterPro" id="IPR004358">
    <property type="entry name" value="Sig_transdc_His_kin-like_C"/>
</dbReference>
<evidence type="ECO:0000256" key="5">
    <source>
        <dbReference type="ARBA" id="ARBA00022777"/>
    </source>
</evidence>
<keyword evidence="6" id="KW-0902">Two-component regulatory system</keyword>
<dbReference type="Proteomes" id="UP000019678">
    <property type="component" value="Unassembled WGS sequence"/>
</dbReference>
<evidence type="ECO:0000256" key="6">
    <source>
        <dbReference type="ARBA" id="ARBA00023012"/>
    </source>
</evidence>
<dbReference type="InterPro" id="IPR003594">
    <property type="entry name" value="HATPase_dom"/>
</dbReference>
<dbReference type="InterPro" id="IPR005467">
    <property type="entry name" value="His_kinase_dom"/>
</dbReference>
<name>A0A017TBW1_9BACT</name>
<dbReference type="Pfam" id="PF02518">
    <property type="entry name" value="HATPase_c"/>
    <property type="match status" value="1"/>
</dbReference>
<dbReference type="SMART" id="SM00388">
    <property type="entry name" value="HisKA"/>
    <property type="match status" value="1"/>
</dbReference>
<dbReference type="FunFam" id="3.30.565.10:FF:000006">
    <property type="entry name" value="Sensor histidine kinase WalK"/>
    <property type="match status" value="1"/>
</dbReference>
<feature type="compositionally biased region" description="Basic and acidic residues" evidence="7">
    <location>
        <begin position="57"/>
        <end position="71"/>
    </location>
</feature>
<dbReference type="AlphaFoldDB" id="A0A017TBW1"/>
<protein>
    <recommendedName>
        <fullName evidence="2">histidine kinase</fullName>
        <ecNumber evidence="2">2.7.13.3</ecNumber>
    </recommendedName>
</protein>
<proteinExistence type="predicted"/>
<feature type="region of interest" description="Disordered" evidence="7">
    <location>
        <begin position="247"/>
        <end position="271"/>
    </location>
</feature>
<dbReference type="GO" id="GO:0000155">
    <property type="term" value="F:phosphorelay sensor kinase activity"/>
    <property type="evidence" value="ECO:0007669"/>
    <property type="project" value="InterPro"/>
</dbReference>
<dbReference type="EC" id="2.7.13.3" evidence="2"/>
<evidence type="ECO:0000256" key="4">
    <source>
        <dbReference type="ARBA" id="ARBA00022679"/>
    </source>
</evidence>
<dbReference type="SMART" id="SM00387">
    <property type="entry name" value="HATPase_c"/>
    <property type="match status" value="1"/>
</dbReference>
<feature type="domain" description="Histidine kinase" evidence="8">
    <location>
        <begin position="295"/>
        <end position="515"/>
    </location>
</feature>
<dbReference type="InterPro" id="IPR003661">
    <property type="entry name" value="HisK_dim/P_dom"/>
</dbReference>
<feature type="region of interest" description="Disordered" evidence="7">
    <location>
        <begin position="25"/>
        <end position="71"/>
    </location>
</feature>
<dbReference type="SUPFAM" id="SSF55874">
    <property type="entry name" value="ATPase domain of HSP90 chaperone/DNA topoisomerase II/histidine kinase"/>
    <property type="match status" value="1"/>
</dbReference>
<dbReference type="Pfam" id="PF00512">
    <property type="entry name" value="HisKA"/>
    <property type="match status" value="1"/>
</dbReference>
<evidence type="ECO:0000256" key="7">
    <source>
        <dbReference type="SAM" id="MobiDB-lite"/>
    </source>
</evidence>
<keyword evidence="10" id="KW-1185">Reference proteome</keyword>
<evidence type="ECO:0000259" key="8">
    <source>
        <dbReference type="PROSITE" id="PS50109"/>
    </source>
</evidence>
<dbReference type="InterPro" id="IPR050736">
    <property type="entry name" value="Sensor_HK_Regulatory"/>
</dbReference>
<keyword evidence="5" id="KW-0418">Kinase</keyword>
<dbReference type="PRINTS" id="PR00344">
    <property type="entry name" value="BCTRLSENSOR"/>
</dbReference>
<evidence type="ECO:0000256" key="2">
    <source>
        <dbReference type="ARBA" id="ARBA00012438"/>
    </source>
</evidence>
<keyword evidence="4" id="KW-0808">Transferase</keyword>
<dbReference type="EMBL" id="ASRX01000014">
    <property type="protein sequence ID" value="EYF06734.1"/>
    <property type="molecule type" value="Genomic_DNA"/>
</dbReference>